<comment type="cofactor">
    <cofactor evidence="1">
        <name>Zn(2+)</name>
        <dbReference type="ChEBI" id="CHEBI:29105"/>
    </cofactor>
</comment>
<dbReference type="OrthoDB" id="9792335at2"/>
<evidence type="ECO:0000313" key="7">
    <source>
        <dbReference type="EMBL" id="KOS05479.1"/>
    </source>
</evidence>
<proteinExistence type="predicted"/>
<keyword evidence="4" id="KW-0862">Zinc</keyword>
<organism evidence="7 8">
    <name type="scientific">Flavobacterium akiainvivens</name>
    <dbReference type="NCBI Taxonomy" id="1202724"/>
    <lineage>
        <taxon>Bacteria</taxon>
        <taxon>Pseudomonadati</taxon>
        <taxon>Bacteroidota</taxon>
        <taxon>Flavobacteriia</taxon>
        <taxon>Flavobacteriales</taxon>
        <taxon>Flavobacteriaceae</taxon>
        <taxon>Flavobacterium</taxon>
    </lineage>
</organism>
<dbReference type="PANTHER" id="PTHR43808:SF31">
    <property type="entry name" value="N-ACETYL-L-CITRULLINE DEACETYLASE"/>
    <property type="match status" value="1"/>
</dbReference>
<evidence type="ECO:0000256" key="2">
    <source>
        <dbReference type="ARBA" id="ARBA00022723"/>
    </source>
</evidence>
<dbReference type="AlphaFoldDB" id="A0A0M9VHE4"/>
<dbReference type="InterPro" id="IPR036264">
    <property type="entry name" value="Bact_exopeptidase_dim_dom"/>
</dbReference>
<keyword evidence="2" id="KW-0479">Metal-binding</keyword>
<dbReference type="SUPFAM" id="SSF53187">
    <property type="entry name" value="Zn-dependent exopeptidases"/>
    <property type="match status" value="1"/>
</dbReference>
<name>A0A0M9VHE4_9FLAO</name>
<reference evidence="7 8" key="1">
    <citation type="submission" date="2015-08" db="EMBL/GenBank/DDBJ databases">
        <title>Whole genome sequence of Flavobacterium akiainvivens IK-1T, from decaying Wikstroemia oahuensis, an endemic Hawaiian shrub.</title>
        <authorList>
            <person name="Wan X."/>
            <person name="Hou S."/>
            <person name="Saito J."/>
            <person name="Donachie S."/>
        </authorList>
    </citation>
    <scope>NUCLEOTIDE SEQUENCE [LARGE SCALE GENOMIC DNA]</scope>
    <source>
        <strain evidence="7 8">IK-1</strain>
    </source>
</reference>
<protein>
    <submittedName>
        <fullName evidence="7">Acetylornithine deacetylase</fullName>
    </submittedName>
</protein>
<dbReference type="RefSeq" id="WP_054406675.1">
    <property type="nucleotide sequence ID" value="NZ_FOYA01000003.1"/>
</dbReference>
<keyword evidence="3" id="KW-0378">Hydrolase</keyword>
<evidence type="ECO:0000256" key="5">
    <source>
        <dbReference type="ARBA" id="ARBA00023285"/>
    </source>
</evidence>
<evidence type="ECO:0000259" key="6">
    <source>
        <dbReference type="Pfam" id="PF07687"/>
    </source>
</evidence>
<evidence type="ECO:0000313" key="8">
    <source>
        <dbReference type="Proteomes" id="UP000037755"/>
    </source>
</evidence>
<dbReference type="Gene3D" id="3.40.630.10">
    <property type="entry name" value="Zn peptidases"/>
    <property type="match status" value="1"/>
</dbReference>
<feature type="domain" description="Peptidase M20 dimerisation" evidence="6">
    <location>
        <begin position="171"/>
        <end position="273"/>
    </location>
</feature>
<dbReference type="Pfam" id="PF07687">
    <property type="entry name" value="M20_dimer"/>
    <property type="match status" value="1"/>
</dbReference>
<evidence type="ECO:0000256" key="1">
    <source>
        <dbReference type="ARBA" id="ARBA00001947"/>
    </source>
</evidence>
<dbReference type="GO" id="GO:0006526">
    <property type="term" value="P:L-arginine biosynthetic process"/>
    <property type="evidence" value="ECO:0007669"/>
    <property type="project" value="TreeGrafter"/>
</dbReference>
<dbReference type="PANTHER" id="PTHR43808">
    <property type="entry name" value="ACETYLORNITHINE DEACETYLASE"/>
    <property type="match status" value="1"/>
</dbReference>
<dbReference type="Pfam" id="PF01546">
    <property type="entry name" value="Peptidase_M20"/>
    <property type="match status" value="1"/>
</dbReference>
<dbReference type="STRING" id="1202724.AM493_05120"/>
<dbReference type="Proteomes" id="UP000037755">
    <property type="component" value="Unassembled WGS sequence"/>
</dbReference>
<evidence type="ECO:0000256" key="4">
    <source>
        <dbReference type="ARBA" id="ARBA00022833"/>
    </source>
</evidence>
<keyword evidence="8" id="KW-1185">Reference proteome</keyword>
<dbReference type="EMBL" id="LIYD01000005">
    <property type="protein sequence ID" value="KOS05479.1"/>
    <property type="molecule type" value="Genomic_DNA"/>
</dbReference>
<gene>
    <name evidence="7" type="ORF">AM493_05120</name>
</gene>
<dbReference type="GO" id="GO:0008777">
    <property type="term" value="F:acetylornithine deacetylase activity"/>
    <property type="evidence" value="ECO:0007669"/>
    <property type="project" value="TreeGrafter"/>
</dbReference>
<dbReference type="InterPro" id="IPR050072">
    <property type="entry name" value="Peptidase_M20A"/>
</dbReference>
<comment type="caution">
    <text evidence="7">The sequence shown here is derived from an EMBL/GenBank/DDBJ whole genome shotgun (WGS) entry which is preliminary data.</text>
</comment>
<accession>A0A0M9VHE4</accession>
<dbReference type="SUPFAM" id="SSF55031">
    <property type="entry name" value="Bacterial exopeptidase dimerisation domain"/>
    <property type="match status" value="1"/>
</dbReference>
<dbReference type="PROSITE" id="PS00758">
    <property type="entry name" value="ARGE_DAPE_CPG2_1"/>
    <property type="match status" value="1"/>
</dbReference>
<sequence>MTGKTIQTLTQEAIALLKQLIATQSFSSEEEGTALLIKAWFNNNNIPFKRENNNIWAFNKNFEAGKPLLLLNSHHDTVKPNQGYTRNPLEPTVEDGKLFGLGSNDAGGCLVSLIATFTYLYEAENLPYNLVIVASAEEESSGPKGLNSVLKHLPQLELAIVGEPTEMQLAIAEKGLLVLDVVVNGTPGHAAHPNDNVSIYNAIPVTEWFRDYRFEKVSEVLGPMKMTVTGISAGKQHNVIPAECNLVVDVRVNDCYTNIEVLEIIRAELAAKFGDKVTANPRSLHLNSSHIDKDHALVQAGVALGRTTYGSPTLSDQSVLSCQSLKLGPGYSPRSHSADEFIYVHEIEEGVALYIKILSGFLNITVAENAAAETE</sequence>
<evidence type="ECO:0000256" key="3">
    <source>
        <dbReference type="ARBA" id="ARBA00022801"/>
    </source>
</evidence>
<dbReference type="InterPro" id="IPR011650">
    <property type="entry name" value="Peptidase_M20_dimer"/>
</dbReference>
<keyword evidence="5" id="KW-0170">Cobalt</keyword>
<dbReference type="InterPro" id="IPR001261">
    <property type="entry name" value="ArgE/DapE_CS"/>
</dbReference>
<dbReference type="CDD" id="cd05651">
    <property type="entry name" value="M20_ArgE_DapE-like"/>
    <property type="match status" value="1"/>
</dbReference>
<dbReference type="Gene3D" id="3.30.70.360">
    <property type="match status" value="1"/>
</dbReference>
<dbReference type="GO" id="GO:0046872">
    <property type="term" value="F:metal ion binding"/>
    <property type="evidence" value="ECO:0007669"/>
    <property type="project" value="UniProtKB-KW"/>
</dbReference>
<dbReference type="PATRIC" id="fig|1202724.3.peg.1060"/>
<dbReference type="InterPro" id="IPR002933">
    <property type="entry name" value="Peptidase_M20"/>
</dbReference>